<organism evidence="1 2">
    <name type="scientific">Teichococcus globiformis</name>
    <dbReference type="NCBI Taxonomy" id="2307229"/>
    <lineage>
        <taxon>Bacteria</taxon>
        <taxon>Pseudomonadati</taxon>
        <taxon>Pseudomonadota</taxon>
        <taxon>Alphaproteobacteria</taxon>
        <taxon>Acetobacterales</taxon>
        <taxon>Roseomonadaceae</taxon>
        <taxon>Roseomonas</taxon>
    </lineage>
</organism>
<accession>A0ABV7G283</accession>
<dbReference type="RefSeq" id="WP_379598396.1">
    <property type="nucleotide sequence ID" value="NZ_JBHRTN010000018.1"/>
</dbReference>
<reference evidence="2" key="1">
    <citation type="journal article" date="2019" name="Int. J. Syst. Evol. Microbiol.">
        <title>The Global Catalogue of Microorganisms (GCM) 10K type strain sequencing project: providing services to taxonomists for standard genome sequencing and annotation.</title>
        <authorList>
            <consortium name="The Broad Institute Genomics Platform"/>
            <consortium name="The Broad Institute Genome Sequencing Center for Infectious Disease"/>
            <person name="Wu L."/>
            <person name="Ma J."/>
        </authorList>
    </citation>
    <scope>NUCLEOTIDE SEQUENCE [LARGE SCALE GENOMIC DNA]</scope>
    <source>
        <strain evidence="2">KCTC 52094</strain>
    </source>
</reference>
<protein>
    <submittedName>
        <fullName evidence="1">Phage terminase large subunit</fullName>
    </submittedName>
</protein>
<dbReference type="NCBIfam" id="NF033889">
    <property type="entry name" value="termin_lrg_T7"/>
    <property type="match status" value="1"/>
</dbReference>
<sequence>MTNPPADLTEFVWIWNSEAGQGTPIVHRRILRWLEARRSCGDGRLLLMAFRGCGKSTLVGLYCAWLLSRWPETRILVVAADHMLATKMVASVRRILERHPLCRHLIPQAPEAWAVDRFTVQRAGALRDPSMLAAGLYGNITGTRADVIICDDVEVAGNCDTAGKREDLRQRLAETEFILTPGGTILYVGTPHCAESLYRAPSEGEAFLGGYHRMVVPLLDGAGRSAWPERFSQAMIAGLSERVGPIHFGRQMMLRPVAGGAARLDPSRIIRYAEDTEYSEAQQRPVLHLLGRRLVSGGGFWDPAYGRPGSGDGSVLAATYADQEGNHYLHRLAYLTHEPDAAMDPATQQCRMVATAARELLLPVLRVETNGIGRFLPALLKREMARAGAACAVVESHSRRAKQERILSALDPLLAARKLHAHERVFRTPFPVEMAEWKPDAAGTRDDALDALSGCILAEPVRLPGAPAVVRGAGWRGV</sequence>
<dbReference type="SUPFAM" id="SSF52540">
    <property type="entry name" value="P-loop containing nucleoside triphosphate hydrolases"/>
    <property type="match status" value="1"/>
</dbReference>
<name>A0ABV7G283_9PROT</name>
<evidence type="ECO:0000313" key="1">
    <source>
        <dbReference type="EMBL" id="MFC3126812.1"/>
    </source>
</evidence>
<keyword evidence="2" id="KW-1185">Reference proteome</keyword>
<gene>
    <name evidence="1" type="primary">terL</name>
    <name evidence="1" type="ORF">ACFOD4_17240</name>
</gene>
<proteinExistence type="predicted"/>
<dbReference type="InterPro" id="IPR027417">
    <property type="entry name" value="P-loop_NTPase"/>
</dbReference>
<comment type="caution">
    <text evidence="1">The sequence shown here is derived from an EMBL/GenBank/DDBJ whole genome shotgun (WGS) entry which is preliminary data.</text>
</comment>
<dbReference type="Proteomes" id="UP001595593">
    <property type="component" value="Unassembled WGS sequence"/>
</dbReference>
<dbReference type="InterPro" id="IPR047987">
    <property type="entry name" value="Gp19-like_virus"/>
</dbReference>
<evidence type="ECO:0000313" key="2">
    <source>
        <dbReference type="Proteomes" id="UP001595593"/>
    </source>
</evidence>
<dbReference type="EMBL" id="JBHRTN010000018">
    <property type="protein sequence ID" value="MFC3126812.1"/>
    <property type="molecule type" value="Genomic_DNA"/>
</dbReference>
<dbReference type="Gene3D" id="3.40.50.300">
    <property type="entry name" value="P-loop containing nucleotide triphosphate hydrolases"/>
    <property type="match status" value="1"/>
</dbReference>